<organism evidence="3 4">
    <name type="scientific">Vigna unguiculata</name>
    <name type="common">Cowpea</name>
    <dbReference type="NCBI Taxonomy" id="3917"/>
    <lineage>
        <taxon>Eukaryota</taxon>
        <taxon>Viridiplantae</taxon>
        <taxon>Streptophyta</taxon>
        <taxon>Embryophyta</taxon>
        <taxon>Tracheophyta</taxon>
        <taxon>Spermatophyta</taxon>
        <taxon>Magnoliopsida</taxon>
        <taxon>eudicotyledons</taxon>
        <taxon>Gunneridae</taxon>
        <taxon>Pentapetalae</taxon>
        <taxon>rosids</taxon>
        <taxon>fabids</taxon>
        <taxon>Fabales</taxon>
        <taxon>Fabaceae</taxon>
        <taxon>Papilionoideae</taxon>
        <taxon>50 kb inversion clade</taxon>
        <taxon>NPAAA clade</taxon>
        <taxon>indigoferoid/millettioid clade</taxon>
        <taxon>Phaseoleae</taxon>
        <taxon>Vigna</taxon>
    </lineage>
</organism>
<comment type="similarity">
    <text evidence="1">Belongs to the UDP-glycosyltransferase family.</text>
</comment>
<evidence type="ECO:0000313" key="4">
    <source>
        <dbReference type="Proteomes" id="UP000501690"/>
    </source>
</evidence>
<dbReference type="CDD" id="cd03784">
    <property type="entry name" value="GT1_Gtf-like"/>
    <property type="match status" value="1"/>
</dbReference>
<accession>A0A4D6MU46</accession>
<dbReference type="EMBL" id="CP039352">
    <property type="protein sequence ID" value="QCE04122.1"/>
    <property type="molecule type" value="Genomic_DNA"/>
</dbReference>
<dbReference type="SUPFAM" id="SSF53756">
    <property type="entry name" value="UDP-Glycosyltransferase/glycogen phosphorylase"/>
    <property type="match status" value="1"/>
</dbReference>
<sequence length="472" mass="52840">MEQRSLHVVALPFPAEGHVKPMFNLAKLLCHKKHKITFVNTQHTHNRLLQSSELPSFDNGFRFTFVADGIPHDVPPNDYSVILSPTSRTKVAEEFREMLRSLVGNPSLWGPPSCIVVDGIMSTIAMDAAEELGVPVIAFRTYSATATWVTINLSKVIQEGVMNTQDPEDVQKVLSSIPGLENLLRDCDLPSYFKPKPGNSFLDFFMKETLTMTRASALILNTFDHLEAPIITKLTTVFPRVYSIGPLHTHVKNQVTKNPSLSYNVAKEDKNCITWLDHQRAKSVIYVSFGTMVKLSGEQLLEFWHGLVNSLKPFLWVVRKDLMNGEGDFFHKNVAKELELGTKERGLLVPWAPQEEVLGHPAVGGFLTHCGWNSTLECIVEGVPMLCFPLLVDQTINSRCVSEQWRIGVGVDGTCDRFIIEKMVKDVLENRIEGLRNSVDKIAKQARDSVKETGSSSHNIESMIKDIMSIKG</sequence>
<evidence type="ECO:0000313" key="3">
    <source>
        <dbReference type="EMBL" id="QCE04122.1"/>
    </source>
</evidence>
<dbReference type="GO" id="GO:0080044">
    <property type="term" value="F:quercetin 7-O-glucosyltransferase activity"/>
    <property type="evidence" value="ECO:0007669"/>
    <property type="project" value="TreeGrafter"/>
</dbReference>
<keyword evidence="2 3" id="KW-0808">Transferase</keyword>
<reference evidence="3 4" key="1">
    <citation type="submission" date="2019-04" db="EMBL/GenBank/DDBJ databases">
        <title>An improved genome assembly and genetic linkage map for asparagus bean, Vigna unguiculata ssp. sesquipedialis.</title>
        <authorList>
            <person name="Xia Q."/>
            <person name="Zhang R."/>
            <person name="Dong Y."/>
        </authorList>
    </citation>
    <scope>NUCLEOTIDE SEQUENCE [LARGE SCALE GENOMIC DNA]</scope>
    <source>
        <tissue evidence="3">Leaf</tissue>
    </source>
</reference>
<dbReference type="PANTHER" id="PTHR11926">
    <property type="entry name" value="GLUCOSYL/GLUCURONOSYL TRANSFERASES"/>
    <property type="match status" value="1"/>
</dbReference>
<evidence type="ECO:0000256" key="1">
    <source>
        <dbReference type="ARBA" id="ARBA00009995"/>
    </source>
</evidence>
<dbReference type="Pfam" id="PF00201">
    <property type="entry name" value="UDPGT"/>
    <property type="match status" value="1"/>
</dbReference>
<dbReference type="AlphaFoldDB" id="A0A4D6MU46"/>
<dbReference type="FunFam" id="3.40.50.2000:FF:000040">
    <property type="entry name" value="UDP-glycosyltransferase 76C1"/>
    <property type="match status" value="1"/>
</dbReference>
<protein>
    <submittedName>
        <fullName evidence="3">Cyanohydrin beta-glucosyltransferase</fullName>
    </submittedName>
</protein>
<name>A0A4D6MU46_VIGUN</name>
<evidence type="ECO:0000256" key="2">
    <source>
        <dbReference type="ARBA" id="ARBA00022679"/>
    </source>
</evidence>
<dbReference type="InterPro" id="IPR002213">
    <property type="entry name" value="UDP_glucos_trans"/>
</dbReference>
<dbReference type="Gene3D" id="3.40.50.2000">
    <property type="entry name" value="Glycogen Phosphorylase B"/>
    <property type="match status" value="2"/>
</dbReference>
<proteinExistence type="inferred from homology"/>
<dbReference type="PANTHER" id="PTHR11926:SF1392">
    <property type="entry name" value="GLYCOSYLTRANSFERASE"/>
    <property type="match status" value="1"/>
</dbReference>
<dbReference type="GO" id="GO:0080043">
    <property type="term" value="F:quercetin 3-O-glucosyltransferase activity"/>
    <property type="evidence" value="ECO:0007669"/>
    <property type="project" value="TreeGrafter"/>
</dbReference>
<dbReference type="Proteomes" id="UP000501690">
    <property type="component" value="Linkage Group LG8"/>
</dbReference>
<gene>
    <name evidence="3" type="ORF">DEO72_LG8g2155</name>
</gene>
<keyword evidence="4" id="KW-1185">Reference proteome</keyword>